<dbReference type="RefSeq" id="WP_380077788.1">
    <property type="nucleotide sequence ID" value="NZ_JBHRZF010000130.1"/>
</dbReference>
<evidence type="ECO:0000313" key="1">
    <source>
        <dbReference type="EMBL" id="MFC3861162.1"/>
    </source>
</evidence>
<sequence length="281" mass="31263">MPKPADPSVSLLARLRNVARQQGLPVDTMLLLYTQQGFLARLDRSLHSEQFVVKGGMSLYARYRSAARPTQDLDLAARHLPNTPEGIHEALIEIVMQPFPDSLTFDPADITTREMQIESEYQGVAAQVTATVGRARQTLPIDVSFGNVITPAPVTLAFPSMLVTEEVNVRVYPLETVVAEKFAALCELGLVTTRMKDIYDLWVITRRETLDPGTLKRAVTRAFTNRNTPPATEVLSDGFAADPEMQRKWSQYIRRTGLEAPGEFAQVMADLRPDLTPVQPD</sequence>
<proteinExistence type="predicted"/>
<dbReference type="Proteomes" id="UP001595748">
    <property type="component" value="Unassembled WGS sequence"/>
</dbReference>
<name>A0ABV8A9I2_9DEIO</name>
<dbReference type="EMBL" id="JBHRZF010000130">
    <property type="protein sequence ID" value="MFC3861162.1"/>
    <property type="molecule type" value="Genomic_DNA"/>
</dbReference>
<accession>A0ABV8A9I2</accession>
<keyword evidence="2" id="KW-1185">Reference proteome</keyword>
<organism evidence="1 2">
    <name type="scientific">Deinococcus antarcticus</name>
    <dbReference type="NCBI Taxonomy" id="1298767"/>
    <lineage>
        <taxon>Bacteria</taxon>
        <taxon>Thermotogati</taxon>
        <taxon>Deinococcota</taxon>
        <taxon>Deinococci</taxon>
        <taxon>Deinococcales</taxon>
        <taxon>Deinococcaceae</taxon>
        <taxon>Deinococcus</taxon>
    </lineage>
</organism>
<dbReference type="InterPro" id="IPR014942">
    <property type="entry name" value="AbiEii"/>
</dbReference>
<dbReference type="GO" id="GO:0016740">
    <property type="term" value="F:transferase activity"/>
    <property type="evidence" value="ECO:0007669"/>
    <property type="project" value="UniProtKB-KW"/>
</dbReference>
<reference evidence="2" key="1">
    <citation type="journal article" date="2019" name="Int. J. Syst. Evol. Microbiol.">
        <title>The Global Catalogue of Microorganisms (GCM) 10K type strain sequencing project: providing services to taxonomists for standard genome sequencing and annotation.</title>
        <authorList>
            <consortium name="The Broad Institute Genomics Platform"/>
            <consortium name="The Broad Institute Genome Sequencing Center for Infectious Disease"/>
            <person name="Wu L."/>
            <person name="Ma J."/>
        </authorList>
    </citation>
    <scope>NUCLEOTIDE SEQUENCE [LARGE SCALE GENOMIC DNA]</scope>
    <source>
        <strain evidence="2">CCTCC AB 2013263</strain>
    </source>
</reference>
<dbReference type="Pfam" id="PF08843">
    <property type="entry name" value="AbiEii"/>
    <property type="match status" value="1"/>
</dbReference>
<evidence type="ECO:0000313" key="2">
    <source>
        <dbReference type="Proteomes" id="UP001595748"/>
    </source>
</evidence>
<gene>
    <name evidence="1" type="ORF">ACFOPQ_10370</name>
</gene>
<comment type="caution">
    <text evidence="1">The sequence shown here is derived from an EMBL/GenBank/DDBJ whole genome shotgun (WGS) entry which is preliminary data.</text>
</comment>
<protein>
    <submittedName>
        <fullName evidence="1">Nucleotidyl transferase AbiEii/AbiGii toxin family protein</fullName>
    </submittedName>
</protein>
<keyword evidence="1" id="KW-0808">Transferase</keyword>